<proteinExistence type="predicted"/>
<organism evidence="9 10">
    <name type="scientific">Geodia barretti</name>
    <name type="common">Barrett's horny sponge</name>
    <dbReference type="NCBI Taxonomy" id="519541"/>
    <lineage>
        <taxon>Eukaryota</taxon>
        <taxon>Metazoa</taxon>
        <taxon>Porifera</taxon>
        <taxon>Demospongiae</taxon>
        <taxon>Heteroscleromorpha</taxon>
        <taxon>Tetractinellida</taxon>
        <taxon>Astrophorina</taxon>
        <taxon>Geodiidae</taxon>
        <taxon>Geodia</taxon>
    </lineage>
</organism>
<dbReference type="InterPro" id="IPR036259">
    <property type="entry name" value="MFS_trans_sf"/>
</dbReference>
<evidence type="ECO:0000256" key="1">
    <source>
        <dbReference type="ARBA" id="ARBA00004141"/>
    </source>
</evidence>
<comment type="caution">
    <text evidence="9">The sequence shown here is derived from an EMBL/GenBank/DDBJ whole genome shotgun (WGS) entry which is preliminary data.</text>
</comment>
<feature type="transmembrane region" description="Helical" evidence="7">
    <location>
        <begin position="188"/>
        <end position="209"/>
    </location>
</feature>
<evidence type="ECO:0000259" key="8">
    <source>
        <dbReference type="PROSITE" id="PS50850"/>
    </source>
</evidence>
<evidence type="ECO:0000256" key="4">
    <source>
        <dbReference type="ARBA" id="ARBA00022989"/>
    </source>
</evidence>
<evidence type="ECO:0000256" key="2">
    <source>
        <dbReference type="ARBA" id="ARBA00022448"/>
    </source>
</evidence>
<feature type="compositionally biased region" description="Polar residues" evidence="6">
    <location>
        <begin position="17"/>
        <end position="28"/>
    </location>
</feature>
<keyword evidence="3 7" id="KW-0812">Transmembrane</keyword>
<dbReference type="InterPro" id="IPR005829">
    <property type="entry name" value="Sugar_transporter_CS"/>
</dbReference>
<evidence type="ECO:0000313" key="9">
    <source>
        <dbReference type="EMBL" id="CAI8001658.1"/>
    </source>
</evidence>
<feature type="transmembrane region" description="Helical" evidence="7">
    <location>
        <begin position="102"/>
        <end position="122"/>
    </location>
</feature>
<dbReference type="SUPFAM" id="SSF103473">
    <property type="entry name" value="MFS general substrate transporter"/>
    <property type="match status" value="1"/>
</dbReference>
<dbReference type="PRINTS" id="PR00171">
    <property type="entry name" value="SUGRTRNSPORT"/>
</dbReference>
<comment type="subcellular location">
    <subcellularLocation>
        <location evidence="1">Membrane</location>
        <topology evidence="1">Multi-pass membrane protein</topology>
    </subcellularLocation>
</comment>
<keyword evidence="10" id="KW-1185">Reference proteome</keyword>
<dbReference type="PROSITE" id="PS00217">
    <property type="entry name" value="SUGAR_TRANSPORT_2"/>
    <property type="match status" value="1"/>
</dbReference>
<feature type="transmembrane region" description="Helical" evidence="7">
    <location>
        <begin position="221"/>
        <end position="241"/>
    </location>
</feature>
<evidence type="ECO:0000256" key="5">
    <source>
        <dbReference type="ARBA" id="ARBA00023136"/>
    </source>
</evidence>
<dbReference type="Pfam" id="PF00083">
    <property type="entry name" value="Sugar_tr"/>
    <property type="match status" value="1"/>
</dbReference>
<evidence type="ECO:0000313" key="10">
    <source>
        <dbReference type="Proteomes" id="UP001174909"/>
    </source>
</evidence>
<sequence>MADEMDGDGLDRDSLVTPPSTDNRPSVQQDERVNYHPYRPSPSQPHRCTRLPCLFLVSVAAAVIGSSTQFGYSTGVLNSPQQVIRQSFEDRNITFSSLEMNVAVSIFAIGGLLGAVSAGILADFLGRKYTLLVNNLLVLIGAGLQSLAVHPGMFIAGRFVVGINSGINTVLVPLYISEISPVRLRGAVGVLHQMAITVSLLLAQILGISKALGRSDSDVFYGWRLLFAVPLLFSLVQLALLPWSPRSPRFLLIKRKNEAAAKRALKRLRGAGANTDEEIQEMQVIPITSHGLT</sequence>
<dbReference type="PANTHER" id="PTHR23503:SF8">
    <property type="entry name" value="FACILITATED GLUCOSE TRANSPORTER PROTEIN 1"/>
    <property type="match status" value="1"/>
</dbReference>
<feature type="transmembrane region" description="Helical" evidence="7">
    <location>
        <begin position="155"/>
        <end position="176"/>
    </location>
</feature>
<dbReference type="InterPro" id="IPR003663">
    <property type="entry name" value="Sugar/inositol_transpt"/>
</dbReference>
<feature type="transmembrane region" description="Helical" evidence="7">
    <location>
        <begin position="129"/>
        <end position="149"/>
    </location>
</feature>
<dbReference type="InterPro" id="IPR045263">
    <property type="entry name" value="GLUT"/>
</dbReference>
<feature type="transmembrane region" description="Helical" evidence="7">
    <location>
        <begin position="53"/>
        <end position="72"/>
    </location>
</feature>
<accession>A0AA35R3F2</accession>
<keyword evidence="4 7" id="KW-1133">Transmembrane helix</keyword>
<dbReference type="AlphaFoldDB" id="A0AA35R3F2"/>
<dbReference type="GO" id="GO:0015149">
    <property type="term" value="F:hexose transmembrane transporter activity"/>
    <property type="evidence" value="ECO:0007669"/>
    <property type="project" value="TreeGrafter"/>
</dbReference>
<evidence type="ECO:0000256" key="7">
    <source>
        <dbReference type="SAM" id="Phobius"/>
    </source>
</evidence>
<dbReference type="GO" id="GO:0016020">
    <property type="term" value="C:membrane"/>
    <property type="evidence" value="ECO:0007669"/>
    <property type="project" value="UniProtKB-SubCell"/>
</dbReference>
<evidence type="ECO:0000256" key="6">
    <source>
        <dbReference type="SAM" id="MobiDB-lite"/>
    </source>
</evidence>
<keyword evidence="5 7" id="KW-0472">Membrane</keyword>
<protein>
    <submittedName>
        <fullName evidence="9">Solute carrier family 2, facilitated glucose transporter member 1</fullName>
    </submittedName>
</protein>
<name>A0AA35R3F2_GEOBA</name>
<feature type="region of interest" description="Disordered" evidence="6">
    <location>
        <begin position="1"/>
        <end position="45"/>
    </location>
</feature>
<dbReference type="InterPro" id="IPR020846">
    <property type="entry name" value="MFS_dom"/>
</dbReference>
<dbReference type="PROSITE" id="PS50850">
    <property type="entry name" value="MFS"/>
    <property type="match status" value="1"/>
</dbReference>
<keyword evidence="9" id="KW-0762">Sugar transport</keyword>
<reference evidence="9" key="1">
    <citation type="submission" date="2023-03" db="EMBL/GenBank/DDBJ databases">
        <authorList>
            <person name="Steffen K."/>
            <person name="Cardenas P."/>
        </authorList>
    </citation>
    <scope>NUCLEOTIDE SEQUENCE</scope>
</reference>
<evidence type="ECO:0000256" key="3">
    <source>
        <dbReference type="ARBA" id="ARBA00022692"/>
    </source>
</evidence>
<gene>
    <name evidence="9" type="ORF">GBAR_LOCUS3240</name>
</gene>
<keyword evidence="2" id="KW-0813">Transport</keyword>
<dbReference type="EMBL" id="CASHTH010000446">
    <property type="protein sequence ID" value="CAI8001658.1"/>
    <property type="molecule type" value="Genomic_DNA"/>
</dbReference>
<feature type="domain" description="Major facilitator superfamily (MFS) profile" evidence="8">
    <location>
        <begin position="59"/>
        <end position="293"/>
    </location>
</feature>
<dbReference type="PANTHER" id="PTHR23503">
    <property type="entry name" value="SOLUTE CARRIER FAMILY 2"/>
    <property type="match status" value="1"/>
</dbReference>
<dbReference type="InterPro" id="IPR005828">
    <property type="entry name" value="MFS_sugar_transport-like"/>
</dbReference>
<dbReference type="Proteomes" id="UP001174909">
    <property type="component" value="Unassembled WGS sequence"/>
</dbReference>
<dbReference type="Gene3D" id="1.20.1250.20">
    <property type="entry name" value="MFS general substrate transporter like domains"/>
    <property type="match status" value="1"/>
</dbReference>